<dbReference type="HOGENOM" id="CLU_048247_1_0_0"/>
<evidence type="ECO:0008006" key="9">
    <source>
        <dbReference type="Google" id="ProtNLM"/>
    </source>
</evidence>
<protein>
    <recommendedName>
        <fullName evidence="9">Integral membrane protein-like protein</fullName>
    </recommendedName>
</protein>
<dbReference type="EnsemblBacteria" id="ABY36778">
    <property type="protein sequence ID" value="ABY36778"/>
    <property type="gene ID" value="Caur_3594"/>
</dbReference>
<dbReference type="Pfam" id="PF03706">
    <property type="entry name" value="LPG_synthase_TM"/>
    <property type="match status" value="1"/>
</dbReference>
<dbReference type="PATRIC" id="fig|324602.8.peg.4045"/>
<keyword evidence="5 6" id="KW-0472">Membrane</keyword>
<reference evidence="8" key="1">
    <citation type="journal article" date="2011" name="BMC Genomics">
        <title>Complete genome sequence of the filamentous anoxygenic phototrophic bacterium Chloroflexus aurantiacus.</title>
        <authorList>
            <person name="Tang K.H."/>
            <person name="Barry K."/>
            <person name="Chertkov O."/>
            <person name="Dalin E."/>
            <person name="Han C.S."/>
            <person name="Hauser L.J."/>
            <person name="Honchak B.M."/>
            <person name="Karbach L.E."/>
            <person name="Land M.L."/>
            <person name="Lapidus A."/>
            <person name="Larimer F.W."/>
            <person name="Mikhailova N."/>
            <person name="Pitluck S."/>
            <person name="Pierson B.K."/>
            <person name="Blankenship R.E."/>
        </authorList>
    </citation>
    <scope>NUCLEOTIDE SEQUENCE [LARGE SCALE GENOMIC DNA]</scope>
    <source>
        <strain evidence="8">ATCC 29366 / DSM 635 / J-10-fl</strain>
    </source>
</reference>
<name>A9WAI8_CHLAA</name>
<comment type="subcellular location">
    <subcellularLocation>
        <location evidence="1">Cell membrane</location>
        <topology evidence="1">Multi-pass membrane protein</topology>
    </subcellularLocation>
</comment>
<evidence type="ECO:0000256" key="4">
    <source>
        <dbReference type="ARBA" id="ARBA00022989"/>
    </source>
</evidence>
<evidence type="ECO:0000256" key="5">
    <source>
        <dbReference type="ARBA" id="ARBA00023136"/>
    </source>
</evidence>
<accession>A9WAI8</accession>
<feature type="transmembrane region" description="Helical" evidence="6">
    <location>
        <begin position="44"/>
        <end position="66"/>
    </location>
</feature>
<dbReference type="RefSeq" id="WP_012259431.1">
    <property type="nucleotide sequence ID" value="NC_010175.1"/>
</dbReference>
<proteinExistence type="predicted"/>
<dbReference type="KEGG" id="cau:Caur_3594"/>
<dbReference type="InterPro" id="IPR022791">
    <property type="entry name" value="L-PG_synthase/AglD"/>
</dbReference>
<dbReference type="eggNOG" id="COG0392">
    <property type="taxonomic scope" value="Bacteria"/>
</dbReference>
<feature type="transmembrane region" description="Helical" evidence="6">
    <location>
        <begin position="125"/>
        <end position="145"/>
    </location>
</feature>
<gene>
    <name evidence="7" type="ordered locus">Caur_3594</name>
</gene>
<feature type="transmembrane region" description="Helical" evidence="6">
    <location>
        <begin position="255"/>
        <end position="274"/>
    </location>
</feature>
<keyword evidence="8" id="KW-1185">Reference proteome</keyword>
<keyword evidence="2" id="KW-1003">Cell membrane</keyword>
<dbReference type="Proteomes" id="UP000002008">
    <property type="component" value="Chromosome"/>
</dbReference>
<evidence type="ECO:0000313" key="7">
    <source>
        <dbReference type="EMBL" id="ABY36778.1"/>
    </source>
</evidence>
<sequence length="349" mass="37586">MGVKRWKLITSALISIGIATLAILNREWIVEAFSLLNEAKHGWLLVALVLIAISYLMSAQVFNLVLHSLGYRIGLLRLWATALTAIIISQSVPAGGVGSYAFLMSYFNRRGIRAGESALLASLETLSYVVAMLLVFSFSLGYFAWRGLEATGASYIAGLVGLSVIGIAIFVLSRSEQTLRQWLGGLQSRVGRLIGKQWSSAWIDRIVADLARGRSLLIHRRRDVMMLVLIQLTALSGHSLAMLIVLHALGTDVSFAVVLAAFGVALVTSTFNVLPGGGGTVEAALVAVLSQMGVGPAAVPAAIIFRLFNYWLAAPIAAICYHWLMHEPVTPLVRSSKVRTSSLEASSHD</sequence>
<evidence type="ECO:0000256" key="2">
    <source>
        <dbReference type="ARBA" id="ARBA00022475"/>
    </source>
</evidence>
<evidence type="ECO:0000256" key="3">
    <source>
        <dbReference type="ARBA" id="ARBA00022692"/>
    </source>
</evidence>
<keyword evidence="4 6" id="KW-1133">Transmembrane helix</keyword>
<dbReference type="NCBIfam" id="TIGR00374">
    <property type="entry name" value="flippase-like domain"/>
    <property type="match status" value="1"/>
</dbReference>
<feature type="transmembrane region" description="Helical" evidence="6">
    <location>
        <begin position="224"/>
        <end position="249"/>
    </location>
</feature>
<dbReference type="GO" id="GO:0005886">
    <property type="term" value="C:plasma membrane"/>
    <property type="evidence" value="ECO:0007669"/>
    <property type="project" value="UniProtKB-SubCell"/>
</dbReference>
<feature type="transmembrane region" description="Helical" evidence="6">
    <location>
        <begin position="151"/>
        <end position="172"/>
    </location>
</feature>
<dbReference type="InParanoid" id="A9WAI8"/>
<dbReference type="PANTHER" id="PTHR39087:SF2">
    <property type="entry name" value="UPF0104 MEMBRANE PROTEIN MJ1595"/>
    <property type="match status" value="1"/>
</dbReference>
<keyword evidence="3 6" id="KW-0812">Transmembrane</keyword>
<feature type="transmembrane region" description="Helical" evidence="6">
    <location>
        <begin position="281"/>
        <end position="302"/>
    </location>
</feature>
<evidence type="ECO:0000256" key="6">
    <source>
        <dbReference type="SAM" id="Phobius"/>
    </source>
</evidence>
<organism evidence="7 8">
    <name type="scientific">Chloroflexus aurantiacus (strain ATCC 29366 / DSM 635 / J-10-fl)</name>
    <dbReference type="NCBI Taxonomy" id="324602"/>
    <lineage>
        <taxon>Bacteria</taxon>
        <taxon>Bacillati</taxon>
        <taxon>Chloroflexota</taxon>
        <taxon>Chloroflexia</taxon>
        <taxon>Chloroflexales</taxon>
        <taxon>Chloroflexineae</taxon>
        <taxon>Chloroflexaceae</taxon>
        <taxon>Chloroflexus</taxon>
    </lineage>
</organism>
<evidence type="ECO:0000256" key="1">
    <source>
        <dbReference type="ARBA" id="ARBA00004651"/>
    </source>
</evidence>
<dbReference type="PANTHER" id="PTHR39087">
    <property type="entry name" value="UPF0104 MEMBRANE PROTEIN MJ1595"/>
    <property type="match status" value="1"/>
</dbReference>
<evidence type="ECO:0000313" key="8">
    <source>
        <dbReference type="Proteomes" id="UP000002008"/>
    </source>
</evidence>
<dbReference type="STRING" id="324602.Caur_3594"/>
<dbReference type="AlphaFoldDB" id="A9WAI8"/>
<feature type="transmembrane region" description="Helical" evidence="6">
    <location>
        <begin position="78"/>
        <end position="104"/>
    </location>
</feature>
<dbReference type="EMBL" id="CP000909">
    <property type="protein sequence ID" value="ABY36778.1"/>
    <property type="molecule type" value="Genomic_DNA"/>
</dbReference>